<dbReference type="GO" id="GO:0007155">
    <property type="term" value="P:cell adhesion"/>
    <property type="evidence" value="ECO:0007669"/>
    <property type="project" value="InterPro"/>
</dbReference>
<comment type="similarity">
    <text evidence="1">Belongs to the bacterial solute-binding protein 9 family.</text>
</comment>
<dbReference type="InterPro" id="IPR006127">
    <property type="entry name" value="ZnuA-like"/>
</dbReference>
<evidence type="ECO:0000256" key="2">
    <source>
        <dbReference type="ARBA" id="ARBA00022448"/>
    </source>
</evidence>
<dbReference type="PRINTS" id="PR00691">
    <property type="entry name" value="ADHESINB"/>
</dbReference>
<evidence type="ECO:0000256" key="3">
    <source>
        <dbReference type="ARBA" id="ARBA00022729"/>
    </source>
</evidence>
<accession>A0A382AP28</accession>
<dbReference type="AlphaFoldDB" id="A0A382AP28"/>
<keyword evidence="2" id="KW-0813">Transport</keyword>
<gene>
    <name evidence="4" type="ORF">METZ01_LOCUS156092</name>
</gene>
<evidence type="ECO:0008006" key="5">
    <source>
        <dbReference type="Google" id="ProtNLM"/>
    </source>
</evidence>
<protein>
    <recommendedName>
        <fullName evidence="5">Zinc transporter</fullName>
    </recommendedName>
</protein>
<dbReference type="SUPFAM" id="SSF53807">
    <property type="entry name" value="Helical backbone' metal receptor"/>
    <property type="match status" value="1"/>
</dbReference>
<dbReference type="Gene3D" id="3.40.50.1980">
    <property type="entry name" value="Nitrogenase molybdenum iron protein domain"/>
    <property type="match status" value="2"/>
</dbReference>
<dbReference type="GO" id="GO:0046872">
    <property type="term" value="F:metal ion binding"/>
    <property type="evidence" value="ECO:0007669"/>
    <property type="project" value="InterPro"/>
</dbReference>
<dbReference type="InterPro" id="IPR006129">
    <property type="entry name" value="AdhesinB"/>
</dbReference>
<proteinExistence type="inferred from homology"/>
<reference evidence="4" key="1">
    <citation type="submission" date="2018-05" db="EMBL/GenBank/DDBJ databases">
        <authorList>
            <person name="Lanie J.A."/>
            <person name="Ng W.-L."/>
            <person name="Kazmierczak K.M."/>
            <person name="Andrzejewski T.M."/>
            <person name="Davidsen T.M."/>
            <person name="Wayne K.J."/>
            <person name="Tettelin H."/>
            <person name="Glass J.I."/>
            <person name="Rusch D."/>
            <person name="Podicherti R."/>
            <person name="Tsui H.-C.T."/>
            <person name="Winkler M.E."/>
        </authorList>
    </citation>
    <scope>NUCLEOTIDE SEQUENCE</scope>
</reference>
<evidence type="ECO:0000256" key="1">
    <source>
        <dbReference type="ARBA" id="ARBA00011028"/>
    </source>
</evidence>
<dbReference type="PANTHER" id="PTHR42953:SF3">
    <property type="entry name" value="HIGH-AFFINITY ZINC UPTAKE SYSTEM PROTEIN ZNUA"/>
    <property type="match status" value="1"/>
</dbReference>
<dbReference type="EMBL" id="UINC01026206">
    <property type="protein sequence ID" value="SVB03238.1"/>
    <property type="molecule type" value="Genomic_DNA"/>
</dbReference>
<dbReference type="Pfam" id="PF01297">
    <property type="entry name" value="ZnuA"/>
    <property type="match status" value="1"/>
</dbReference>
<feature type="non-terminal residue" evidence="4">
    <location>
        <position position="231"/>
    </location>
</feature>
<dbReference type="InterPro" id="IPR050492">
    <property type="entry name" value="Bact_metal-bind_prot9"/>
</dbReference>
<keyword evidence="3" id="KW-0732">Signal</keyword>
<name>A0A382AP28_9ZZZZ</name>
<dbReference type="PANTHER" id="PTHR42953">
    <property type="entry name" value="HIGH-AFFINITY ZINC UPTAKE SYSTEM PROTEIN ZNUA-RELATED"/>
    <property type="match status" value="1"/>
</dbReference>
<dbReference type="GO" id="GO:0030001">
    <property type="term" value="P:metal ion transport"/>
    <property type="evidence" value="ECO:0007669"/>
    <property type="project" value="InterPro"/>
</dbReference>
<sequence>MVVAYGIKVKITTRSLIAIGVIAGFFSPQGHTGVPAVAVDIPPVASLVRQVMGDLGQPRLIVPTGVSPHSYAMRPSQARTLQNADIVFWVGRDLTVGLARAIKALATNAVSVSLIDVPGITLLPFRHGTTFEAHDHNNGTDPHVWLDPENARVWLEVIAAELAKLDPDNASSYLHRARVGKDAMTELIQHLSDQLARIRGRPFVVFHDAYQYFEHRFNIRAAGSIVLSEAS</sequence>
<organism evidence="4">
    <name type="scientific">marine metagenome</name>
    <dbReference type="NCBI Taxonomy" id="408172"/>
    <lineage>
        <taxon>unclassified sequences</taxon>
        <taxon>metagenomes</taxon>
        <taxon>ecological metagenomes</taxon>
    </lineage>
</organism>
<evidence type="ECO:0000313" key="4">
    <source>
        <dbReference type="EMBL" id="SVB03238.1"/>
    </source>
</evidence>